<protein>
    <submittedName>
        <fullName evidence="1">Type I-E CRISPR-associated endoribonuclease Cas2e</fullName>
    </submittedName>
</protein>
<dbReference type="RefSeq" id="WP_313272160.1">
    <property type="nucleotide sequence ID" value="NZ_JASXSX010000001.1"/>
</dbReference>
<accession>A0ABU3I9P5</accession>
<dbReference type="InterPro" id="IPR010152">
    <property type="entry name" value="CRISPR-assoc_prot_Cas2_sub"/>
</dbReference>
<dbReference type="CDD" id="cd09755">
    <property type="entry name" value="Cas2_I-E"/>
    <property type="match status" value="1"/>
</dbReference>
<sequence length="125" mass="14488">MTLVLTACPQGLRGDLTKWLMEVSPGVYVGQVSARIREVLWDRVRELCNEGRVVMTYSAPGEQRLKVRVHNQEWQPVDFDGLTLIKRPFKRKVQADRKTGWSIASRMARARQGKWREAYTTVEKN</sequence>
<dbReference type="EMBL" id="JASXSX010000001">
    <property type="protein sequence ID" value="MDT3766923.1"/>
    <property type="molecule type" value="Genomic_DNA"/>
</dbReference>
<keyword evidence="2" id="KW-1185">Reference proteome</keyword>
<organism evidence="1 2">
    <name type="scientific">Gleimia hominis</name>
    <dbReference type="NCBI Taxonomy" id="595468"/>
    <lineage>
        <taxon>Bacteria</taxon>
        <taxon>Bacillati</taxon>
        <taxon>Actinomycetota</taxon>
        <taxon>Actinomycetes</taxon>
        <taxon>Actinomycetales</taxon>
        <taxon>Actinomycetaceae</taxon>
        <taxon>Gleimia</taxon>
    </lineage>
</organism>
<gene>
    <name evidence="1" type="primary">cas2e</name>
    <name evidence="1" type="ORF">QS713_02440</name>
</gene>
<evidence type="ECO:0000313" key="2">
    <source>
        <dbReference type="Proteomes" id="UP001247542"/>
    </source>
</evidence>
<dbReference type="Pfam" id="PF09707">
    <property type="entry name" value="Cas_Cas2CT1978"/>
    <property type="match status" value="1"/>
</dbReference>
<comment type="caution">
    <text evidence="1">The sequence shown here is derived from an EMBL/GenBank/DDBJ whole genome shotgun (WGS) entry which is preliminary data.</text>
</comment>
<dbReference type="NCBIfam" id="TIGR01873">
    <property type="entry name" value="cas_CT1978"/>
    <property type="match status" value="1"/>
</dbReference>
<proteinExistence type="predicted"/>
<reference evidence="1 2" key="1">
    <citation type="submission" date="2023-06" db="EMBL/GenBank/DDBJ databases">
        <title>Draft genome sequence of Gleimia hominis type strain CCUG 57540T.</title>
        <authorList>
            <person name="Salva-Serra F."/>
            <person name="Cardew S."/>
            <person name="Jensie Markopoulos S."/>
            <person name="Ohlen M."/>
            <person name="Inganas E."/>
            <person name="Svensson-Stadler L."/>
            <person name="Moore E.R.B."/>
        </authorList>
    </citation>
    <scope>NUCLEOTIDE SEQUENCE [LARGE SCALE GENOMIC DNA]</scope>
    <source>
        <strain evidence="1 2">CCUG 57540</strain>
    </source>
</reference>
<dbReference type="Gene3D" id="3.30.70.240">
    <property type="match status" value="1"/>
</dbReference>
<dbReference type="Proteomes" id="UP001247542">
    <property type="component" value="Unassembled WGS sequence"/>
</dbReference>
<name>A0ABU3I9P5_9ACTO</name>
<evidence type="ECO:0000313" key="1">
    <source>
        <dbReference type="EMBL" id="MDT3766923.1"/>
    </source>
</evidence>